<name>A0A4R6JHG5_9ACTN</name>
<dbReference type="AlphaFoldDB" id="A0A4R6JHG5"/>
<feature type="transmembrane region" description="Helical" evidence="7">
    <location>
        <begin position="86"/>
        <end position="104"/>
    </location>
</feature>
<dbReference type="Gene3D" id="3.30.2010.10">
    <property type="entry name" value="Metalloproteases ('zincins'), catalytic domain"/>
    <property type="match status" value="1"/>
</dbReference>
<evidence type="ECO:0000313" key="10">
    <source>
        <dbReference type="Proteomes" id="UP000295388"/>
    </source>
</evidence>
<proteinExistence type="inferred from homology"/>
<evidence type="ECO:0000256" key="5">
    <source>
        <dbReference type="ARBA" id="ARBA00023049"/>
    </source>
</evidence>
<organism evidence="9 10">
    <name type="scientific">Kribbella caucasensis</name>
    <dbReference type="NCBI Taxonomy" id="2512215"/>
    <lineage>
        <taxon>Bacteria</taxon>
        <taxon>Bacillati</taxon>
        <taxon>Actinomycetota</taxon>
        <taxon>Actinomycetes</taxon>
        <taxon>Propionibacteriales</taxon>
        <taxon>Kribbellaceae</taxon>
        <taxon>Kribbella</taxon>
    </lineage>
</organism>
<feature type="transmembrane region" description="Helical" evidence="7">
    <location>
        <begin position="227"/>
        <end position="253"/>
    </location>
</feature>
<keyword evidence="2" id="KW-0479">Metal-binding</keyword>
<dbReference type="OrthoDB" id="9785340at2"/>
<keyword evidence="7" id="KW-1133">Transmembrane helix</keyword>
<comment type="caution">
    <text evidence="9">The sequence shown here is derived from an EMBL/GenBank/DDBJ whole genome shotgun (WGS) entry which is preliminary data.</text>
</comment>
<protein>
    <submittedName>
        <fullName evidence="9">Peptidase M48-like protein</fullName>
    </submittedName>
</protein>
<evidence type="ECO:0000256" key="7">
    <source>
        <dbReference type="SAM" id="Phobius"/>
    </source>
</evidence>
<dbReference type="RefSeq" id="WP_133804619.1">
    <property type="nucleotide sequence ID" value="NZ_SNWQ01000024.1"/>
</dbReference>
<dbReference type="GO" id="GO:0006508">
    <property type="term" value="P:proteolysis"/>
    <property type="evidence" value="ECO:0007669"/>
    <property type="project" value="UniProtKB-KW"/>
</dbReference>
<keyword evidence="7" id="KW-0472">Membrane</keyword>
<evidence type="ECO:0000313" key="9">
    <source>
        <dbReference type="EMBL" id="TDO35152.1"/>
    </source>
</evidence>
<dbReference type="PANTHER" id="PTHR34978">
    <property type="entry name" value="POSSIBLE SENSOR-TRANSDUCER PROTEIN BLAR"/>
    <property type="match status" value="1"/>
</dbReference>
<evidence type="ECO:0000256" key="6">
    <source>
        <dbReference type="RuleBase" id="RU003983"/>
    </source>
</evidence>
<dbReference type="PANTHER" id="PTHR34978:SF3">
    <property type="entry name" value="SLR0241 PROTEIN"/>
    <property type="match status" value="1"/>
</dbReference>
<keyword evidence="7" id="KW-0812">Transmembrane</keyword>
<sequence>MTLAIALFGYAALVATLAPRALAGAWRLRSPRLTMTLWHASAASVLVSLVLAAATCVTSPGLIQTCIAALVGDTGATGVLTVAIGLLAPVLLLARLTMVAIAGARRRRADRRRHLELLSVLGRHDSNLGVLVVSSTSAAAYCVPGTDKVVLTSGALHRLEPAELRAALAHERAHLAGRHHLLVAWAGILANAFPGVPVFRDLLPATANLVELLADDRAVRRSGRAELVGAIAAFTDGVALSAGLAATGGQVSVRVERLLDPAPPLPLTARLSGAGVAATLVALPGLLAVLLAAVAAGLAACPLLLR</sequence>
<keyword evidence="5 6" id="KW-0482">Metalloprotease</keyword>
<dbReference type="InterPro" id="IPR001915">
    <property type="entry name" value="Peptidase_M48"/>
</dbReference>
<feature type="domain" description="Peptidase M48" evidence="8">
    <location>
        <begin position="115"/>
        <end position="185"/>
    </location>
</feature>
<keyword evidence="1 6" id="KW-0645">Protease</keyword>
<comment type="cofactor">
    <cofactor evidence="6">
        <name>Zn(2+)</name>
        <dbReference type="ChEBI" id="CHEBI:29105"/>
    </cofactor>
    <text evidence="6">Binds 1 zinc ion per subunit.</text>
</comment>
<keyword evidence="10" id="KW-1185">Reference proteome</keyword>
<dbReference type="GO" id="GO:0046872">
    <property type="term" value="F:metal ion binding"/>
    <property type="evidence" value="ECO:0007669"/>
    <property type="project" value="UniProtKB-KW"/>
</dbReference>
<evidence type="ECO:0000256" key="2">
    <source>
        <dbReference type="ARBA" id="ARBA00022723"/>
    </source>
</evidence>
<evidence type="ECO:0000259" key="8">
    <source>
        <dbReference type="Pfam" id="PF01435"/>
    </source>
</evidence>
<evidence type="ECO:0000256" key="4">
    <source>
        <dbReference type="ARBA" id="ARBA00022833"/>
    </source>
</evidence>
<keyword evidence="4 6" id="KW-0862">Zinc</keyword>
<dbReference type="EMBL" id="SNWQ01000024">
    <property type="protein sequence ID" value="TDO35152.1"/>
    <property type="molecule type" value="Genomic_DNA"/>
</dbReference>
<gene>
    <name evidence="9" type="ORF">EV643_12438</name>
</gene>
<comment type="similarity">
    <text evidence="6">Belongs to the peptidase M48 family.</text>
</comment>
<evidence type="ECO:0000256" key="1">
    <source>
        <dbReference type="ARBA" id="ARBA00022670"/>
    </source>
</evidence>
<feature type="transmembrane region" description="Helical" evidence="7">
    <location>
        <begin position="273"/>
        <end position="305"/>
    </location>
</feature>
<dbReference type="CDD" id="cd07326">
    <property type="entry name" value="M56_BlaR1_MecR1_like"/>
    <property type="match status" value="1"/>
</dbReference>
<evidence type="ECO:0000256" key="3">
    <source>
        <dbReference type="ARBA" id="ARBA00022801"/>
    </source>
</evidence>
<dbReference type="GO" id="GO:0004222">
    <property type="term" value="F:metalloendopeptidase activity"/>
    <property type="evidence" value="ECO:0007669"/>
    <property type="project" value="InterPro"/>
</dbReference>
<dbReference type="Proteomes" id="UP000295388">
    <property type="component" value="Unassembled WGS sequence"/>
</dbReference>
<dbReference type="Pfam" id="PF01435">
    <property type="entry name" value="Peptidase_M48"/>
    <property type="match status" value="1"/>
</dbReference>
<keyword evidence="3 6" id="KW-0378">Hydrolase</keyword>
<accession>A0A4R6JHG5</accession>
<dbReference type="InterPro" id="IPR052173">
    <property type="entry name" value="Beta-lactam_resp_regulator"/>
</dbReference>
<reference evidence="9 10" key="1">
    <citation type="submission" date="2019-03" db="EMBL/GenBank/DDBJ databases">
        <title>Genomic Encyclopedia of Type Strains, Phase III (KMG-III): the genomes of soil and plant-associated and newly described type strains.</title>
        <authorList>
            <person name="Whitman W."/>
        </authorList>
    </citation>
    <scope>NUCLEOTIDE SEQUENCE [LARGE SCALE GENOMIC DNA]</scope>
    <source>
        <strain evidence="9 10">VKM Ac-2527</strain>
    </source>
</reference>